<dbReference type="InterPro" id="IPR005225">
    <property type="entry name" value="Small_GTP-bd"/>
</dbReference>
<dbReference type="NCBIfam" id="TIGR00231">
    <property type="entry name" value="small_GTP"/>
    <property type="match status" value="1"/>
</dbReference>
<keyword evidence="2" id="KW-0342">GTP-binding</keyword>
<proteinExistence type="predicted"/>
<dbReference type="GO" id="GO:0003924">
    <property type="term" value="F:GTPase activity"/>
    <property type="evidence" value="ECO:0007669"/>
    <property type="project" value="InterPro"/>
</dbReference>
<evidence type="ECO:0000313" key="3">
    <source>
        <dbReference type="EMBL" id="UJG40919.1"/>
    </source>
</evidence>
<protein>
    <submittedName>
        <fullName evidence="3">GTPase domain-containing protein</fullName>
    </submittedName>
</protein>
<name>A0A9Y1FLK1_9ARCH</name>
<dbReference type="Pfam" id="PF00071">
    <property type="entry name" value="Ras"/>
    <property type="match status" value="1"/>
</dbReference>
<dbReference type="InterPro" id="IPR001806">
    <property type="entry name" value="Small_GTPase"/>
</dbReference>
<accession>A0A9Y1FLK1</accession>
<keyword evidence="1" id="KW-0547">Nucleotide-binding</keyword>
<dbReference type="InterPro" id="IPR027417">
    <property type="entry name" value="P-loop_NTPase"/>
</dbReference>
<dbReference type="PANTHER" id="PTHR24073">
    <property type="entry name" value="DRAB5-RELATED"/>
    <property type="match status" value="1"/>
</dbReference>
<evidence type="ECO:0000256" key="2">
    <source>
        <dbReference type="ARBA" id="ARBA00023134"/>
    </source>
</evidence>
<dbReference type="SUPFAM" id="SSF52540">
    <property type="entry name" value="P-loop containing nucleoside triphosphate hydrolases"/>
    <property type="match status" value="1"/>
</dbReference>
<dbReference type="PRINTS" id="PR00449">
    <property type="entry name" value="RASTRNSFRMNG"/>
</dbReference>
<dbReference type="Proteomes" id="UP001201020">
    <property type="component" value="Chromosome"/>
</dbReference>
<evidence type="ECO:0000256" key="1">
    <source>
        <dbReference type="ARBA" id="ARBA00022741"/>
    </source>
</evidence>
<dbReference type="AlphaFoldDB" id="A0A9Y1FLK1"/>
<reference evidence="3" key="1">
    <citation type="journal article" date="2022" name="Nat. Microbiol.">
        <title>Unique mobile elements and scalable gene flow at the prokaryote-eukaryote boundary revealed by circularized Asgard archaea genomes.</title>
        <authorList>
            <person name="Wu F."/>
            <person name="Speth D.R."/>
            <person name="Philosof A."/>
            <person name="Cremiere A."/>
            <person name="Narayanan A."/>
            <person name="Barco R.A."/>
            <person name="Connon S.A."/>
            <person name="Amend J.P."/>
            <person name="Antoshechkin I.A."/>
            <person name="Orphan V.J."/>
        </authorList>
    </citation>
    <scope>NUCLEOTIDE SEQUENCE</scope>
    <source>
        <strain evidence="3">PM71</strain>
    </source>
</reference>
<dbReference type="GO" id="GO:0005525">
    <property type="term" value="F:GTP binding"/>
    <property type="evidence" value="ECO:0007669"/>
    <property type="project" value="UniProtKB-KW"/>
</dbReference>
<organism evidence="3">
    <name type="scientific">Candidatus Heimdallarchaeum aukensis</name>
    <dbReference type="NCBI Taxonomy" id="2876573"/>
    <lineage>
        <taxon>Archaea</taxon>
        <taxon>Promethearchaeati</taxon>
        <taxon>Candidatus Heimdallarchaeota</taxon>
        <taxon>Candidatus Heimdallarchaeia (ex Rinke et al. 2021) (nom. nud.)</taxon>
        <taxon>Candidatus Heimdallarchaeales</taxon>
        <taxon>Candidatus Heimdallarchaeaceae</taxon>
        <taxon>Candidatus Heimdallarchaeum</taxon>
    </lineage>
</organism>
<sequence length="223" mass="25609">MVPTQMKKITILGTTGSGKTTFLEALFGDFEKNDVKRDLSKEKSSNCDFIPLKNNTFKESTTTISLNVINSLLYLTTFNRLGLEKFENRDNIDFENVEEIYQIVFNDPAGQERFDFMQEIAVRGANLVIIMADGTNISSLEKVVHYISLVKIEENLSKKKIPTIIFINKSDLKEKGVYLGKNVAEQIIYSSILDEKLLIYETSNLKRETYDEPLRIIFNYLSY</sequence>
<gene>
    <name evidence="3" type="ORF">K9W45_00325</name>
</gene>
<dbReference type="CDD" id="cd00882">
    <property type="entry name" value="Ras_like_GTPase"/>
    <property type="match status" value="1"/>
</dbReference>
<dbReference type="EMBL" id="CP084166">
    <property type="protein sequence ID" value="UJG40919.1"/>
    <property type="molecule type" value="Genomic_DNA"/>
</dbReference>
<dbReference type="Gene3D" id="3.40.50.300">
    <property type="entry name" value="P-loop containing nucleotide triphosphate hydrolases"/>
    <property type="match status" value="1"/>
</dbReference>